<dbReference type="PANTHER" id="PTHR43566:SF2">
    <property type="entry name" value="DUF4143 DOMAIN-CONTAINING PROTEIN"/>
    <property type="match status" value="1"/>
</dbReference>
<dbReference type="InterPro" id="IPR025420">
    <property type="entry name" value="DUF4143"/>
</dbReference>
<evidence type="ECO:0000313" key="3">
    <source>
        <dbReference type="EMBL" id="EEA91621.1"/>
    </source>
</evidence>
<dbReference type="Pfam" id="PF13635">
    <property type="entry name" value="DUF4143"/>
    <property type="match status" value="1"/>
</dbReference>
<evidence type="ECO:0000259" key="1">
    <source>
        <dbReference type="Pfam" id="PF13173"/>
    </source>
</evidence>
<reference evidence="3 4" key="2">
    <citation type="submission" date="2008-10" db="EMBL/GenBank/DDBJ databases">
        <authorList>
            <person name="Fulton L."/>
            <person name="Clifton S."/>
            <person name="Fulton B."/>
            <person name="Xu J."/>
            <person name="Minx P."/>
            <person name="Pepin K.H."/>
            <person name="Johnson M."/>
            <person name="Thiruvilangam P."/>
            <person name="Bhonagiri V."/>
            <person name="Nash W.E."/>
            <person name="Mardis E.R."/>
            <person name="Wilson R.K."/>
        </authorList>
    </citation>
    <scope>NUCLEOTIDE SEQUENCE [LARGE SCALE GENOMIC DNA]</scope>
    <source>
        <strain evidence="3 4">DSM 13279</strain>
    </source>
</reference>
<dbReference type="PANTHER" id="PTHR43566">
    <property type="entry name" value="CONSERVED PROTEIN"/>
    <property type="match status" value="1"/>
</dbReference>
<protein>
    <recommendedName>
        <fullName evidence="5">AAA domain-containing protein</fullName>
    </recommendedName>
</protein>
<reference evidence="3 4" key="1">
    <citation type="submission" date="2008-10" db="EMBL/GenBank/DDBJ databases">
        <title>Draft genome sequence of Collinsella stercoris (DSM 13279).</title>
        <authorList>
            <person name="Sudarsanam P."/>
            <person name="Ley R."/>
            <person name="Guruge J."/>
            <person name="Turnbaugh P.J."/>
            <person name="Mahowald M."/>
            <person name="Liep D."/>
            <person name="Gordon J."/>
        </authorList>
    </citation>
    <scope>NUCLEOTIDE SEQUENCE [LARGE SCALE GENOMIC DNA]</scope>
    <source>
        <strain evidence="3 4">DSM 13279</strain>
    </source>
</reference>
<dbReference type="STRING" id="445975.COLSTE_00176"/>
<feature type="domain" description="DUF4143" evidence="2">
    <location>
        <begin position="187"/>
        <end position="352"/>
    </location>
</feature>
<dbReference type="Proteomes" id="UP000003560">
    <property type="component" value="Unassembled WGS sequence"/>
</dbReference>
<accession>B6G7Z5</accession>
<feature type="domain" description="AAA" evidence="1">
    <location>
        <begin position="7"/>
        <end position="116"/>
    </location>
</feature>
<evidence type="ECO:0000313" key="4">
    <source>
        <dbReference type="Proteomes" id="UP000003560"/>
    </source>
</evidence>
<evidence type="ECO:0000259" key="2">
    <source>
        <dbReference type="Pfam" id="PF13635"/>
    </source>
</evidence>
<name>B6G7Z5_9ACTN</name>
<keyword evidence="4" id="KW-1185">Reference proteome</keyword>
<dbReference type="InterPro" id="IPR041682">
    <property type="entry name" value="AAA_14"/>
</dbReference>
<dbReference type="eggNOG" id="COG1373">
    <property type="taxonomic scope" value="Bacteria"/>
</dbReference>
<organism evidence="3 4">
    <name type="scientific">Collinsella stercoris DSM 13279</name>
    <dbReference type="NCBI Taxonomy" id="445975"/>
    <lineage>
        <taxon>Bacteria</taxon>
        <taxon>Bacillati</taxon>
        <taxon>Actinomycetota</taxon>
        <taxon>Coriobacteriia</taxon>
        <taxon>Coriobacteriales</taxon>
        <taxon>Coriobacteriaceae</taxon>
        <taxon>Collinsella</taxon>
    </lineage>
</organism>
<dbReference type="AlphaFoldDB" id="B6G7Z5"/>
<dbReference type="EMBL" id="ABXJ01000012">
    <property type="protein sequence ID" value="EEA91621.1"/>
    <property type="molecule type" value="Genomic_DNA"/>
</dbReference>
<proteinExistence type="predicted"/>
<gene>
    <name evidence="3" type="ORF">COLSTE_00176</name>
</gene>
<dbReference type="Pfam" id="PF13173">
    <property type="entry name" value="AAA_14"/>
    <property type="match status" value="1"/>
</dbReference>
<sequence>MKAFGAVEVAGPKFCGKTWSSMAQAASIAHLDDAGTRRMAELDVSLALEGQLPHVIDEWQDVPTVWDAVRRSVDEHGNKRGMYLLTGSSTVDKSKVSHSGAGRIATVPMRTMSLFESGESTGAVSLRGLFEGQFVGGVASTDVRKLAYAICRGGWPAALEGDDGLVGDIAAQYLDALFSVSAVKAGLDSRMARRCASSLARNMGTSLTYRTMYADLHEGVVPSGVAASYFQSELEPYVSFFEDQYFIENQAGWDAPIKSKSRIRSKPKRTFTDPSLPASLLGMSPERLLRETQTFGTLFEELCLRDVRVYSTALGTMPNPIVSYYGDADGLEVDIVVELPDGRWGAFEVKLSEEKVPAAEANLLRLRDKIARNPAARNADPSFLAVLVGKASYTWKMPSGVYVIPITELGA</sequence>
<dbReference type="HOGENOM" id="CLU_041527_4_1_11"/>
<comment type="caution">
    <text evidence="3">The sequence shown here is derived from an EMBL/GenBank/DDBJ whole genome shotgun (WGS) entry which is preliminary data.</text>
</comment>
<evidence type="ECO:0008006" key="5">
    <source>
        <dbReference type="Google" id="ProtNLM"/>
    </source>
</evidence>